<dbReference type="AlphaFoldDB" id="A0A8T1W9S1"/>
<dbReference type="GO" id="GO:0008168">
    <property type="term" value="F:methyltransferase activity"/>
    <property type="evidence" value="ECO:0007669"/>
    <property type="project" value="UniProtKB-KW"/>
</dbReference>
<feature type="domain" description="Methyltransferase" evidence="3">
    <location>
        <begin position="48"/>
        <end position="152"/>
    </location>
</feature>
<evidence type="ECO:0000259" key="3">
    <source>
        <dbReference type="Pfam" id="PF13649"/>
    </source>
</evidence>
<protein>
    <recommendedName>
        <fullName evidence="3">Methyltransferase domain-containing protein</fullName>
    </recommendedName>
</protein>
<comment type="caution">
    <text evidence="4">The sequence shown here is derived from an EMBL/GenBank/DDBJ whole genome shotgun (WGS) entry which is preliminary data.</text>
</comment>
<dbReference type="PANTHER" id="PTHR43861">
    <property type="entry name" value="TRANS-ACONITATE 2-METHYLTRANSFERASE-RELATED"/>
    <property type="match status" value="1"/>
</dbReference>
<evidence type="ECO:0000256" key="2">
    <source>
        <dbReference type="ARBA" id="ARBA00022679"/>
    </source>
</evidence>
<dbReference type="PANTHER" id="PTHR43861:SF1">
    <property type="entry name" value="TRANS-ACONITATE 2-METHYLTRANSFERASE"/>
    <property type="match status" value="1"/>
</dbReference>
<dbReference type="GO" id="GO:0032259">
    <property type="term" value="P:methylation"/>
    <property type="evidence" value="ECO:0007669"/>
    <property type="project" value="UniProtKB-KW"/>
</dbReference>
<reference evidence="4" key="1">
    <citation type="submission" date="2021-02" db="EMBL/GenBank/DDBJ databases">
        <authorList>
            <person name="Palmer J.M."/>
        </authorList>
    </citation>
    <scope>NUCLEOTIDE SEQUENCE</scope>
    <source>
        <strain evidence="4">SCRP734</strain>
    </source>
</reference>
<keyword evidence="2" id="KW-0808">Transferase</keyword>
<organism evidence="4 5">
    <name type="scientific">Phytophthora pseudosyringae</name>
    <dbReference type="NCBI Taxonomy" id="221518"/>
    <lineage>
        <taxon>Eukaryota</taxon>
        <taxon>Sar</taxon>
        <taxon>Stramenopiles</taxon>
        <taxon>Oomycota</taxon>
        <taxon>Peronosporomycetes</taxon>
        <taxon>Peronosporales</taxon>
        <taxon>Peronosporaceae</taxon>
        <taxon>Phytophthora</taxon>
    </lineage>
</organism>
<evidence type="ECO:0000313" key="5">
    <source>
        <dbReference type="Proteomes" id="UP000694044"/>
    </source>
</evidence>
<sequence>MAQKLSRATQNWQPQRYLKFQHQRLRPALDLLARVSELPTAEDDAVEIVDLGAGTGNMAPSFLYEASLKRWPTARVTFVDSSTSMLEVAQREHKANESLETQRFAYVEADFETYEPERPVDLIFSNAALQWARADQHKSILLRLYSFLKPGGVLAFQIPDTRLQPNYHLMLKAAAGLGLSDRVAGVRSVTCEHDPEFYYKLFKSADSNVELDVWVTVYAHVLEGDNPVAEFTSSTGLRPFMKALDEPSTEATQFEQKYRDLIAAAYPKQSGGSTIFNCKRFFLSATKPL</sequence>
<dbReference type="Proteomes" id="UP000694044">
    <property type="component" value="Unassembled WGS sequence"/>
</dbReference>
<dbReference type="EMBL" id="JAGDFM010000037">
    <property type="protein sequence ID" value="KAG7390056.1"/>
    <property type="molecule type" value="Genomic_DNA"/>
</dbReference>
<evidence type="ECO:0000256" key="1">
    <source>
        <dbReference type="ARBA" id="ARBA00022603"/>
    </source>
</evidence>
<name>A0A8T1W9S1_9STRA</name>
<gene>
    <name evidence="4" type="ORF">PHYPSEUDO_009018</name>
</gene>
<dbReference type="OrthoDB" id="66144at2759"/>
<evidence type="ECO:0000313" key="4">
    <source>
        <dbReference type="EMBL" id="KAG7390056.1"/>
    </source>
</evidence>
<proteinExistence type="predicted"/>
<keyword evidence="5" id="KW-1185">Reference proteome</keyword>
<dbReference type="InterPro" id="IPR041698">
    <property type="entry name" value="Methyltransf_25"/>
</dbReference>
<keyword evidence="1" id="KW-0489">Methyltransferase</keyword>
<dbReference type="CDD" id="cd02440">
    <property type="entry name" value="AdoMet_MTases"/>
    <property type="match status" value="1"/>
</dbReference>
<dbReference type="Pfam" id="PF13649">
    <property type="entry name" value="Methyltransf_25"/>
    <property type="match status" value="1"/>
</dbReference>
<accession>A0A8T1W9S1</accession>